<gene>
    <name evidence="5" type="ORF">SAMN02745216_03094</name>
</gene>
<accession>A0A1M6QP33</accession>
<keyword evidence="3" id="KW-0812">Transmembrane</keyword>
<name>A0A1M6QP33_9BACT</name>
<feature type="transmembrane region" description="Helical" evidence="3">
    <location>
        <begin position="12"/>
        <end position="29"/>
    </location>
</feature>
<evidence type="ECO:0000256" key="1">
    <source>
        <dbReference type="ARBA" id="ARBA00010062"/>
    </source>
</evidence>
<keyword evidence="3" id="KW-1133">Transmembrane helix</keyword>
<dbReference type="InterPro" id="IPR051010">
    <property type="entry name" value="BCAA_transport"/>
</dbReference>
<dbReference type="SUPFAM" id="SSF53822">
    <property type="entry name" value="Periplasmic binding protein-like I"/>
    <property type="match status" value="1"/>
</dbReference>
<dbReference type="Gene3D" id="3.40.50.2300">
    <property type="match status" value="2"/>
</dbReference>
<protein>
    <submittedName>
        <fullName evidence="5">Branched-chain amino acid transport system substrate-binding protein</fullName>
    </submittedName>
</protein>
<keyword evidence="3" id="KW-0472">Membrane</keyword>
<organism evidence="5 6">
    <name type="scientific">Desulfatibacillum alkenivorans DSM 16219</name>
    <dbReference type="NCBI Taxonomy" id="1121393"/>
    <lineage>
        <taxon>Bacteria</taxon>
        <taxon>Pseudomonadati</taxon>
        <taxon>Thermodesulfobacteriota</taxon>
        <taxon>Desulfobacteria</taxon>
        <taxon>Desulfobacterales</taxon>
        <taxon>Desulfatibacillaceae</taxon>
        <taxon>Desulfatibacillum</taxon>
    </lineage>
</organism>
<evidence type="ECO:0000313" key="6">
    <source>
        <dbReference type="Proteomes" id="UP000183994"/>
    </source>
</evidence>
<comment type="similarity">
    <text evidence="1">Belongs to the leucine-binding protein family.</text>
</comment>
<feature type="domain" description="Leucine-binding protein" evidence="4">
    <location>
        <begin position="41"/>
        <end position="362"/>
    </location>
</feature>
<dbReference type="CDD" id="cd06340">
    <property type="entry name" value="PBP1_ABC_ligand_binding-like"/>
    <property type="match status" value="1"/>
</dbReference>
<dbReference type="EMBL" id="FQZU01000020">
    <property type="protein sequence ID" value="SHK22021.1"/>
    <property type="molecule type" value="Genomic_DNA"/>
</dbReference>
<dbReference type="STRING" id="1121393.SAMN02745216_03094"/>
<evidence type="ECO:0000259" key="4">
    <source>
        <dbReference type="Pfam" id="PF13458"/>
    </source>
</evidence>
<dbReference type="AlphaFoldDB" id="A0A1M6QP33"/>
<proteinExistence type="inferred from homology"/>
<dbReference type="Proteomes" id="UP000183994">
    <property type="component" value="Unassembled WGS sequence"/>
</dbReference>
<evidence type="ECO:0000313" key="5">
    <source>
        <dbReference type="EMBL" id="SHK22021.1"/>
    </source>
</evidence>
<evidence type="ECO:0000256" key="2">
    <source>
        <dbReference type="ARBA" id="ARBA00022729"/>
    </source>
</evidence>
<dbReference type="InterPro" id="IPR028082">
    <property type="entry name" value="Peripla_BP_I"/>
</dbReference>
<dbReference type="PROSITE" id="PS51257">
    <property type="entry name" value="PROKAR_LIPOPROTEIN"/>
    <property type="match status" value="1"/>
</dbReference>
<keyword evidence="6" id="KW-1185">Reference proteome</keyword>
<dbReference type="Pfam" id="PF13458">
    <property type="entry name" value="Peripla_BP_6"/>
    <property type="match status" value="1"/>
</dbReference>
<reference evidence="6" key="1">
    <citation type="submission" date="2016-11" db="EMBL/GenBank/DDBJ databases">
        <authorList>
            <person name="Varghese N."/>
            <person name="Submissions S."/>
        </authorList>
    </citation>
    <scope>NUCLEOTIDE SEQUENCE [LARGE SCALE GENOMIC DNA]</scope>
    <source>
        <strain evidence="6">DSM 16219</strain>
    </source>
</reference>
<sequence>MQFRQKAKWHLAWILVVGVFAACMSALLFRDLQSPLPARARVGVLFPLTGPSAETGIVCRDAAAYAAEKINAAGGVQSLGGCTLELVYGDTRSDPRIGAREAERLITQEGVCAVIGVYHSNVGQRVTEAAERLETPVLLSSGIADSLTERGFLYTFRISPKARYYGRDQVRFLLDLNRLIGYSVRRAALIHENSAYGTSSALAQKRALQNAGVILAAEESYRYDSVKDMTPIVAKVLAAKPDAILTAAYIDDSILIAKALRQAGADIPVIGAAGGMVSNQFIKALGPDANGFFTLTEHSEFLPEGRNIYEAFSERYHRDLTGDGILAYQCIFVLQDALERAGSLNKKRLRKALSETDMPFGENMILPAPRLSFDSTGQNIYYNLLILQIIQGRRIPVWPENFAQAEVIDWTAFSGADGGGRPKEGAN</sequence>
<keyword evidence="2" id="KW-0732">Signal</keyword>
<dbReference type="PANTHER" id="PTHR30483">
    <property type="entry name" value="LEUCINE-SPECIFIC-BINDING PROTEIN"/>
    <property type="match status" value="1"/>
</dbReference>
<evidence type="ECO:0000256" key="3">
    <source>
        <dbReference type="SAM" id="Phobius"/>
    </source>
</evidence>
<dbReference type="InterPro" id="IPR028081">
    <property type="entry name" value="Leu-bd"/>
</dbReference>
<dbReference type="PANTHER" id="PTHR30483:SF37">
    <property type="entry name" value="ABC TRANSPORTER SUBSTRATE-BINDING PROTEIN"/>
    <property type="match status" value="1"/>
</dbReference>